<dbReference type="Proteomes" id="UP000236220">
    <property type="component" value="Unassembled WGS sequence"/>
</dbReference>
<dbReference type="GO" id="GO:0046872">
    <property type="term" value="F:metal ion binding"/>
    <property type="evidence" value="ECO:0007669"/>
    <property type="project" value="UniProtKB-KW"/>
</dbReference>
<dbReference type="AlphaFoldDB" id="A0A2K1Q1L7"/>
<evidence type="ECO:0000259" key="6">
    <source>
        <dbReference type="SMART" id="SM00849"/>
    </source>
</evidence>
<reference evidence="7 8" key="1">
    <citation type="submission" date="2017-08" db="EMBL/GenBank/DDBJ databases">
        <title>Lysobacter sylvestris genome.</title>
        <authorList>
            <person name="Zhang D.-C."/>
            <person name="Albuquerque L."/>
            <person name="Franca L."/>
            <person name="Froufe H.J.C."/>
            <person name="Barroso C."/>
            <person name="Egas C."/>
            <person name="Da Costa M."/>
            <person name="Margesin R."/>
        </authorList>
    </citation>
    <scope>NUCLEOTIDE SEQUENCE [LARGE SCALE GENOMIC DNA]</scope>
    <source>
        <strain evidence="7 8">AM20-91</strain>
    </source>
</reference>
<gene>
    <name evidence="7" type="ORF">Lysil_0568</name>
</gene>
<evidence type="ECO:0000256" key="5">
    <source>
        <dbReference type="SAM" id="SignalP"/>
    </source>
</evidence>
<protein>
    <submittedName>
        <fullName evidence="7">Metallo-beta-lactamase superfamily</fullName>
    </submittedName>
</protein>
<dbReference type="RefSeq" id="WP_103074062.1">
    <property type="nucleotide sequence ID" value="NZ_NPZB01000001.1"/>
</dbReference>
<dbReference type="Gene3D" id="3.60.15.10">
    <property type="entry name" value="Ribonuclease Z/Hydroxyacylglutathione hydrolase-like"/>
    <property type="match status" value="1"/>
</dbReference>
<evidence type="ECO:0000313" key="7">
    <source>
        <dbReference type="EMBL" id="PNS08939.1"/>
    </source>
</evidence>
<comment type="caution">
    <text evidence="7">The sequence shown here is derived from an EMBL/GenBank/DDBJ whole genome shotgun (WGS) entry which is preliminary data.</text>
</comment>
<dbReference type="EMBL" id="NPZB01000001">
    <property type="protein sequence ID" value="PNS08939.1"/>
    <property type="molecule type" value="Genomic_DNA"/>
</dbReference>
<keyword evidence="4" id="KW-0862">Zinc</keyword>
<evidence type="ECO:0000256" key="1">
    <source>
        <dbReference type="ARBA" id="ARBA00007749"/>
    </source>
</evidence>
<dbReference type="Pfam" id="PF00753">
    <property type="entry name" value="Lactamase_B"/>
    <property type="match status" value="1"/>
</dbReference>
<keyword evidence="2" id="KW-0479">Metal-binding</keyword>
<evidence type="ECO:0000256" key="2">
    <source>
        <dbReference type="ARBA" id="ARBA00022723"/>
    </source>
</evidence>
<dbReference type="GO" id="GO:0016787">
    <property type="term" value="F:hydrolase activity"/>
    <property type="evidence" value="ECO:0007669"/>
    <property type="project" value="UniProtKB-KW"/>
</dbReference>
<keyword evidence="5" id="KW-0732">Signal</keyword>
<keyword evidence="3" id="KW-0378">Hydrolase</keyword>
<dbReference type="OrthoDB" id="5443440at2"/>
<dbReference type="SUPFAM" id="SSF56281">
    <property type="entry name" value="Metallo-hydrolase/oxidoreductase"/>
    <property type="match status" value="1"/>
</dbReference>
<dbReference type="InterPro" id="IPR036866">
    <property type="entry name" value="RibonucZ/Hydroxyglut_hydro"/>
</dbReference>
<feature type="domain" description="Metallo-beta-lactamase" evidence="6">
    <location>
        <begin position="96"/>
        <end position="305"/>
    </location>
</feature>
<accession>A0A2K1Q1L7</accession>
<dbReference type="CDD" id="cd07720">
    <property type="entry name" value="OPHC2-like_MBL-fold"/>
    <property type="match status" value="1"/>
</dbReference>
<feature type="signal peptide" evidence="5">
    <location>
        <begin position="1"/>
        <end position="29"/>
    </location>
</feature>
<dbReference type="PANTHER" id="PTHR42978:SF6">
    <property type="entry name" value="QUORUM-QUENCHING LACTONASE YTNP-RELATED"/>
    <property type="match status" value="1"/>
</dbReference>
<evidence type="ECO:0000256" key="4">
    <source>
        <dbReference type="ARBA" id="ARBA00022833"/>
    </source>
</evidence>
<dbReference type="SMART" id="SM00849">
    <property type="entry name" value="Lactamase_B"/>
    <property type="match status" value="1"/>
</dbReference>
<evidence type="ECO:0000256" key="3">
    <source>
        <dbReference type="ARBA" id="ARBA00022801"/>
    </source>
</evidence>
<dbReference type="PANTHER" id="PTHR42978">
    <property type="entry name" value="QUORUM-QUENCHING LACTONASE YTNP-RELATED-RELATED"/>
    <property type="match status" value="1"/>
</dbReference>
<feature type="chain" id="PRO_5014454131" evidence="5">
    <location>
        <begin position="30"/>
        <end position="336"/>
    </location>
</feature>
<proteinExistence type="inferred from homology"/>
<dbReference type="InterPro" id="IPR051013">
    <property type="entry name" value="MBL_superfamily_lactonases"/>
</dbReference>
<keyword evidence="8" id="KW-1185">Reference proteome</keyword>
<comment type="similarity">
    <text evidence="1">Belongs to the metallo-beta-lactamase superfamily.</text>
</comment>
<name>A0A2K1Q1L7_9GAMM</name>
<sequence length="336" mass="36397">MSFALLPRVARSMALALACCLPFTQSAAAQTAAIPMPSRQAPGYYHQAIGSLRVTALFDGMVYLPLSDLHGITPTKARALLHDEYVPETAKGLQTSVNAYLIRNDKQLTLVDTGAQACFGPGLGQVLDNLKLAGYAPEQVSDILITHAHPDHLCGILDAQGKPAYPNANVWLAREDGDYWLDPAKEKDPTVPAFFRPLFAMARNAVAPYQAAGKLHLFGAGDRLPGGAQLVVAHGHTPGHSAYLFDGGHGQKLLVWGDSLHYHAIQFRHPEVSYAGDANDARAIDSRRHLLQQIVSGRWRVAAAHMPFPGLGHVRRDGNAYAWIPAEYSPLPQDGR</sequence>
<dbReference type="InterPro" id="IPR001279">
    <property type="entry name" value="Metallo-B-lactamas"/>
</dbReference>
<organism evidence="7 8">
    <name type="scientific">Solilutibacter silvestris</name>
    <dbReference type="NCBI Taxonomy" id="1645665"/>
    <lineage>
        <taxon>Bacteria</taxon>
        <taxon>Pseudomonadati</taxon>
        <taxon>Pseudomonadota</taxon>
        <taxon>Gammaproteobacteria</taxon>
        <taxon>Lysobacterales</taxon>
        <taxon>Lysobacteraceae</taxon>
        <taxon>Solilutibacter</taxon>
    </lineage>
</organism>
<evidence type="ECO:0000313" key="8">
    <source>
        <dbReference type="Proteomes" id="UP000236220"/>
    </source>
</evidence>